<dbReference type="SUPFAM" id="SSF53474">
    <property type="entry name" value="alpha/beta-Hydrolases"/>
    <property type="match status" value="1"/>
</dbReference>
<evidence type="ECO:0000259" key="3">
    <source>
        <dbReference type="Pfam" id="PF12697"/>
    </source>
</evidence>
<dbReference type="InterPro" id="IPR029058">
    <property type="entry name" value="AB_hydrolase_fold"/>
</dbReference>
<gene>
    <name evidence="4" type="ORF">GYMLUDRAFT_87577</name>
</gene>
<dbReference type="InterPro" id="IPR000073">
    <property type="entry name" value="AB_hydrolase_1"/>
</dbReference>
<protein>
    <recommendedName>
        <fullName evidence="3">AB hydrolase-1 domain-containing protein</fullName>
    </recommendedName>
</protein>
<reference evidence="4 5" key="1">
    <citation type="submission" date="2014-04" db="EMBL/GenBank/DDBJ databases">
        <title>Evolutionary Origins and Diversification of the Mycorrhizal Mutualists.</title>
        <authorList>
            <consortium name="DOE Joint Genome Institute"/>
            <consortium name="Mycorrhizal Genomics Consortium"/>
            <person name="Kohler A."/>
            <person name="Kuo A."/>
            <person name="Nagy L.G."/>
            <person name="Floudas D."/>
            <person name="Copeland A."/>
            <person name="Barry K.W."/>
            <person name="Cichocki N."/>
            <person name="Veneault-Fourrey C."/>
            <person name="LaButti K."/>
            <person name="Lindquist E.A."/>
            <person name="Lipzen A."/>
            <person name="Lundell T."/>
            <person name="Morin E."/>
            <person name="Murat C."/>
            <person name="Riley R."/>
            <person name="Ohm R."/>
            <person name="Sun H."/>
            <person name="Tunlid A."/>
            <person name="Henrissat B."/>
            <person name="Grigoriev I.V."/>
            <person name="Hibbett D.S."/>
            <person name="Martin F."/>
        </authorList>
    </citation>
    <scope>NUCLEOTIDE SEQUENCE [LARGE SCALE GENOMIC DNA]</scope>
    <source>
        <strain evidence="4 5">FD-317 M1</strain>
    </source>
</reference>
<evidence type="ECO:0000256" key="1">
    <source>
        <dbReference type="SAM" id="Coils"/>
    </source>
</evidence>
<feature type="coiled-coil region" evidence="1">
    <location>
        <begin position="101"/>
        <end position="128"/>
    </location>
</feature>
<accession>A0A0D0AY45</accession>
<sequence length="472" mass="53664">MADSLAKVPSYPRPAEIPAPPNLPKYLYPGLPVELASVYPPPEHVLEPKPELPSGQRSPIWHEDKSIPYALTTHIVPAAYLREDPDDVLPESPSADGKISKDERKILVEKTEARLREMRRKYEDEERRRQEKALWVCLNRYVRTETSKKGGYTLFFAHANGFHKEAFEPLIWSLLSSPESQSLVQEIWVWEAYSHGDSALLNKGRLNSFSHTRSPVRDLLNFLIYFLPSSPNLQPLPVHLPRVRQAEVERRLRNGFLGPGSPRLPICCFGHSFGGAVSTLAAITHPALFTSLFLIDPVILYPTVDFYFKPSLLSLGAISRRASWKSREEARKGFLESPFFRTWDPRVLDLYVEAGLYLDKDTDTIRLKTSPIQEALLFNDAQIGGPEAWVRLWKKELDARIKLRWAMPGPGKPELDSRDNTSQQRVWLRPENASNIRIDGAGHLIVQEKPDALGKQIGVFLKELSSETRARL</sequence>
<dbReference type="EMBL" id="KN834805">
    <property type="protein sequence ID" value="KIK55520.1"/>
    <property type="molecule type" value="Genomic_DNA"/>
</dbReference>
<feature type="region of interest" description="Disordered" evidence="2">
    <location>
        <begin position="1"/>
        <end position="23"/>
    </location>
</feature>
<feature type="domain" description="AB hydrolase-1" evidence="3">
    <location>
        <begin position="155"/>
        <end position="453"/>
    </location>
</feature>
<proteinExistence type="predicted"/>
<dbReference type="AlphaFoldDB" id="A0A0D0AY45"/>
<dbReference type="Gene3D" id="3.40.50.1820">
    <property type="entry name" value="alpha/beta hydrolase"/>
    <property type="match status" value="1"/>
</dbReference>
<feature type="compositionally biased region" description="Pro residues" evidence="2">
    <location>
        <begin position="11"/>
        <end position="23"/>
    </location>
</feature>
<dbReference type="Proteomes" id="UP000053593">
    <property type="component" value="Unassembled WGS sequence"/>
</dbReference>
<name>A0A0D0AY45_9AGAR</name>
<keyword evidence="5" id="KW-1185">Reference proteome</keyword>
<evidence type="ECO:0000313" key="5">
    <source>
        <dbReference type="Proteomes" id="UP000053593"/>
    </source>
</evidence>
<organism evidence="4 5">
    <name type="scientific">Collybiopsis luxurians FD-317 M1</name>
    <dbReference type="NCBI Taxonomy" id="944289"/>
    <lineage>
        <taxon>Eukaryota</taxon>
        <taxon>Fungi</taxon>
        <taxon>Dikarya</taxon>
        <taxon>Basidiomycota</taxon>
        <taxon>Agaricomycotina</taxon>
        <taxon>Agaricomycetes</taxon>
        <taxon>Agaricomycetidae</taxon>
        <taxon>Agaricales</taxon>
        <taxon>Marasmiineae</taxon>
        <taxon>Omphalotaceae</taxon>
        <taxon>Collybiopsis</taxon>
        <taxon>Collybiopsis luxurians</taxon>
    </lineage>
</organism>
<evidence type="ECO:0000256" key="2">
    <source>
        <dbReference type="SAM" id="MobiDB-lite"/>
    </source>
</evidence>
<keyword evidence="1" id="KW-0175">Coiled coil</keyword>
<dbReference type="OrthoDB" id="94039at2759"/>
<dbReference type="Pfam" id="PF12697">
    <property type="entry name" value="Abhydrolase_6"/>
    <property type="match status" value="1"/>
</dbReference>
<dbReference type="HOGENOM" id="CLU_032490_1_0_1"/>
<evidence type="ECO:0000313" key="4">
    <source>
        <dbReference type="EMBL" id="KIK55520.1"/>
    </source>
</evidence>